<evidence type="ECO:0000313" key="2">
    <source>
        <dbReference type="EMBL" id="EKX39911.1"/>
    </source>
</evidence>
<evidence type="ECO:0000256" key="1">
    <source>
        <dbReference type="SAM" id="MobiDB-lite"/>
    </source>
</evidence>
<sequence>MPARQSDFDVLAVSSSSFDDLDLVSLPHSMSSCSLSSCQSVDSDTTASSESSDESQEFYLTYTRPRQPKTVEVATGSEAEGMELSRGWPTPSREKQLRALEHCIALLSRQDRPRITSAVGTILEM</sequence>
<feature type="region of interest" description="Disordered" evidence="1">
    <location>
        <begin position="29"/>
        <end position="64"/>
    </location>
</feature>
<reference evidence="4" key="2">
    <citation type="submission" date="2012-11" db="EMBL/GenBank/DDBJ databases">
        <authorList>
            <person name="Kuo A."/>
            <person name="Curtis B.A."/>
            <person name="Tanifuji G."/>
            <person name="Burki F."/>
            <person name="Gruber A."/>
            <person name="Irimia M."/>
            <person name="Maruyama S."/>
            <person name="Arias M.C."/>
            <person name="Ball S.G."/>
            <person name="Gile G.H."/>
            <person name="Hirakawa Y."/>
            <person name="Hopkins J.F."/>
            <person name="Rensing S.A."/>
            <person name="Schmutz J."/>
            <person name="Symeonidi A."/>
            <person name="Elias M."/>
            <person name="Eveleigh R.J."/>
            <person name="Herman E.K."/>
            <person name="Klute M.J."/>
            <person name="Nakayama T."/>
            <person name="Obornik M."/>
            <person name="Reyes-Prieto A."/>
            <person name="Armbrust E.V."/>
            <person name="Aves S.J."/>
            <person name="Beiko R.G."/>
            <person name="Coutinho P."/>
            <person name="Dacks J.B."/>
            <person name="Durnford D.G."/>
            <person name="Fast N.M."/>
            <person name="Green B.R."/>
            <person name="Grisdale C."/>
            <person name="Hempe F."/>
            <person name="Henrissat B."/>
            <person name="Hoppner M.P."/>
            <person name="Ishida K.-I."/>
            <person name="Kim E."/>
            <person name="Koreny L."/>
            <person name="Kroth P.G."/>
            <person name="Liu Y."/>
            <person name="Malik S.-B."/>
            <person name="Maier U.G."/>
            <person name="McRose D."/>
            <person name="Mock T."/>
            <person name="Neilson J.A."/>
            <person name="Onodera N.T."/>
            <person name="Poole A.M."/>
            <person name="Pritham E.J."/>
            <person name="Richards T.A."/>
            <person name="Rocap G."/>
            <person name="Roy S.W."/>
            <person name="Sarai C."/>
            <person name="Schaack S."/>
            <person name="Shirato S."/>
            <person name="Slamovits C.H."/>
            <person name="Spencer D.F."/>
            <person name="Suzuki S."/>
            <person name="Worden A.Z."/>
            <person name="Zauner S."/>
            <person name="Barry K."/>
            <person name="Bell C."/>
            <person name="Bharti A.K."/>
            <person name="Crow J.A."/>
            <person name="Grimwood J."/>
            <person name="Kramer R."/>
            <person name="Lindquist E."/>
            <person name="Lucas S."/>
            <person name="Salamov A."/>
            <person name="McFadden G.I."/>
            <person name="Lane C.E."/>
            <person name="Keeling P.J."/>
            <person name="Gray M.W."/>
            <person name="Grigoriev I.V."/>
            <person name="Archibald J.M."/>
        </authorList>
    </citation>
    <scope>NUCLEOTIDE SEQUENCE</scope>
    <source>
        <strain evidence="4">CCMP2712</strain>
    </source>
</reference>
<protein>
    <submittedName>
        <fullName evidence="2 3">Uncharacterized protein</fullName>
    </submittedName>
</protein>
<dbReference type="EnsemblProtists" id="EKX39911">
    <property type="protein sequence ID" value="EKX39911"/>
    <property type="gene ID" value="GUITHDRAFT_154262"/>
</dbReference>
<organism evidence="2">
    <name type="scientific">Guillardia theta (strain CCMP2712)</name>
    <name type="common">Cryptophyte</name>
    <dbReference type="NCBI Taxonomy" id="905079"/>
    <lineage>
        <taxon>Eukaryota</taxon>
        <taxon>Cryptophyceae</taxon>
        <taxon>Pyrenomonadales</taxon>
        <taxon>Geminigeraceae</taxon>
        <taxon>Guillardia</taxon>
    </lineage>
</organism>
<feature type="compositionally biased region" description="Low complexity" evidence="1">
    <location>
        <begin position="29"/>
        <end position="50"/>
    </location>
</feature>
<dbReference type="PaxDb" id="55529-EKX39911"/>
<reference evidence="3" key="3">
    <citation type="submission" date="2016-03" db="UniProtKB">
        <authorList>
            <consortium name="EnsemblProtists"/>
        </authorList>
    </citation>
    <scope>IDENTIFICATION</scope>
</reference>
<evidence type="ECO:0000313" key="3">
    <source>
        <dbReference type="EnsemblProtists" id="EKX39911"/>
    </source>
</evidence>
<proteinExistence type="predicted"/>
<dbReference type="EMBL" id="JH993035">
    <property type="protein sequence ID" value="EKX39911.1"/>
    <property type="molecule type" value="Genomic_DNA"/>
</dbReference>
<reference evidence="2 4" key="1">
    <citation type="journal article" date="2012" name="Nature">
        <title>Algal genomes reveal evolutionary mosaicism and the fate of nucleomorphs.</title>
        <authorList>
            <consortium name="DOE Joint Genome Institute"/>
            <person name="Curtis B.A."/>
            <person name="Tanifuji G."/>
            <person name="Burki F."/>
            <person name="Gruber A."/>
            <person name="Irimia M."/>
            <person name="Maruyama S."/>
            <person name="Arias M.C."/>
            <person name="Ball S.G."/>
            <person name="Gile G.H."/>
            <person name="Hirakawa Y."/>
            <person name="Hopkins J.F."/>
            <person name="Kuo A."/>
            <person name="Rensing S.A."/>
            <person name="Schmutz J."/>
            <person name="Symeonidi A."/>
            <person name="Elias M."/>
            <person name="Eveleigh R.J."/>
            <person name="Herman E.K."/>
            <person name="Klute M.J."/>
            <person name="Nakayama T."/>
            <person name="Obornik M."/>
            <person name="Reyes-Prieto A."/>
            <person name="Armbrust E.V."/>
            <person name="Aves S.J."/>
            <person name="Beiko R.G."/>
            <person name="Coutinho P."/>
            <person name="Dacks J.B."/>
            <person name="Durnford D.G."/>
            <person name="Fast N.M."/>
            <person name="Green B.R."/>
            <person name="Grisdale C.J."/>
            <person name="Hempel F."/>
            <person name="Henrissat B."/>
            <person name="Hoppner M.P."/>
            <person name="Ishida K."/>
            <person name="Kim E."/>
            <person name="Koreny L."/>
            <person name="Kroth P.G."/>
            <person name="Liu Y."/>
            <person name="Malik S.B."/>
            <person name="Maier U.G."/>
            <person name="McRose D."/>
            <person name="Mock T."/>
            <person name="Neilson J.A."/>
            <person name="Onodera N.T."/>
            <person name="Poole A.M."/>
            <person name="Pritham E.J."/>
            <person name="Richards T.A."/>
            <person name="Rocap G."/>
            <person name="Roy S.W."/>
            <person name="Sarai C."/>
            <person name="Schaack S."/>
            <person name="Shirato S."/>
            <person name="Slamovits C.H."/>
            <person name="Spencer D.F."/>
            <person name="Suzuki S."/>
            <person name="Worden A.Z."/>
            <person name="Zauner S."/>
            <person name="Barry K."/>
            <person name="Bell C."/>
            <person name="Bharti A.K."/>
            <person name="Crow J.A."/>
            <person name="Grimwood J."/>
            <person name="Kramer R."/>
            <person name="Lindquist E."/>
            <person name="Lucas S."/>
            <person name="Salamov A."/>
            <person name="McFadden G.I."/>
            <person name="Lane C.E."/>
            <person name="Keeling P.J."/>
            <person name="Gray M.W."/>
            <person name="Grigoriev I.V."/>
            <person name="Archibald J.M."/>
        </authorList>
    </citation>
    <scope>NUCLEOTIDE SEQUENCE</scope>
    <source>
        <strain evidence="2 4">CCMP2712</strain>
    </source>
</reference>
<dbReference type="GeneID" id="17296741"/>
<name>L1IUI2_GUITC</name>
<dbReference type="HOGENOM" id="CLU_2008299_0_0_1"/>
<accession>L1IUI2</accession>
<dbReference type="RefSeq" id="XP_005826891.1">
    <property type="nucleotide sequence ID" value="XM_005826834.1"/>
</dbReference>
<dbReference type="KEGG" id="gtt:GUITHDRAFT_154262"/>
<evidence type="ECO:0000313" key="4">
    <source>
        <dbReference type="Proteomes" id="UP000011087"/>
    </source>
</evidence>
<dbReference type="PROSITE" id="PS51257">
    <property type="entry name" value="PROKAR_LIPOPROTEIN"/>
    <property type="match status" value="1"/>
</dbReference>
<dbReference type="AlphaFoldDB" id="L1IUI2"/>
<dbReference type="Proteomes" id="UP000011087">
    <property type="component" value="Unassembled WGS sequence"/>
</dbReference>
<gene>
    <name evidence="2" type="ORF">GUITHDRAFT_154262</name>
</gene>
<keyword evidence="4" id="KW-1185">Reference proteome</keyword>